<dbReference type="RefSeq" id="WP_368004566.1">
    <property type="nucleotide sequence ID" value="NZ_JAMXFF010000001.1"/>
</dbReference>
<evidence type="ECO:0000313" key="2">
    <source>
        <dbReference type="EMBL" id="MCT7964807.1"/>
    </source>
</evidence>
<dbReference type="Pfam" id="PF08241">
    <property type="entry name" value="Methyltransf_11"/>
    <property type="match status" value="1"/>
</dbReference>
<dbReference type="EMBL" id="JAMXFF010000001">
    <property type="protein sequence ID" value="MCT7964807.1"/>
    <property type="molecule type" value="Genomic_DNA"/>
</dbReference>
<proteinExistence type="predicted"/>
<dbReference type="GO" id="GO:0008168">
    <property type="term" value="F:methyltransferase activity"/>
    <property type="evidence" value="ECO:0007669"/>
    <property type="project" value="UniProtKB-KW"/>
</dbReference>
<dbReference type="GO" id="GO:0032259">
    <property type="term" value="P:methylation"/>
    <property type="evidence" value="ECO:0007669"/>
    <property type="project" value="UniProtKB-KW"/>
</dbReference>
<sequence>MSQRFNYCIDSPQTDLIVTPSVVVSGWIICDGGQAIADLNLRTTSGNYSRQLNSVSRPDVEAIYPDQSAMGFQQILSILELPTQESYFISFSMAGETCQFPINLAISEEAIATLRKAKAQKINKIKQVLQCPICGSAVLTAVERRLHCDNCQSEFSFNDSCYNFLNSDLIEKGKIKTTENVSAFGYDPVATEYISQFADGLILDNGCGLKNKYYENVVNFEIVEYPTTDVVGIGENLPFKSESFDAVFSFLVLEHVRNPFDCAREILRVVKPGGTIYAIAPFLQPFHGYPDHYYNMTSNGLKNLFADRVEIVKCDVYPKALPIACLTWFLNAYLRGLPQPVAEKFKNMKVGELLGHHREYNDSDFVTELSPKVNDELACANYLIGRKI</sequence>
<dbReference type="InterPro" id="IPR029063">
    <property type="entry name" value="SAM-dependent_MTases_sf"/>
</dbReference>
<name>A0ABT2MMZ3_9CYAN</name>
<protein>
    <submittedName>
        <fullName evidence="2">Methyltransferase domain-containing protein</fullName>
    </submittedName>
</protein>
<gene>
    <name evidence="2" type="ORF">NG799_00500</name>
</gene>
<keyword evidence="3" id="KW-1185">Reference proteome</keyword>
<dbReference type="SUPFAM" id="SSF53335">
    <property type="entry name" value="S-adenosyl-L-methionine-dependent methyltransferases"/>
    <property type="match status" value="1"/>
</dbReference>
<keyword evidence="2" id="KW-0489">Methyltransferase</keyword>
<evidence type="ECO:0000259" key="1">
    <source>
        <dbReference type="Pfam" id="PF08241"/>
    </source>
</evidence>
<dbReference type="Proteomes" id="UP001525890">
    <property type="component" value="Unassembled WGS sequence"/>
</dbReference>
<organism evidence="2 3">
    <name type="scientific">Laspinema palackyanum D2a</name>
    <dbReference type="NCBI Taxonomy" id="2953684"/>
    <lineage>
        <taxon>Bacteria</taxon>
        <taxon>Bacillati</taxon>
        <taxon>Cyanobacteriota</taxon>
        <taxon>Cyanophyceae</taxon>
        <taxon>Oscillatoriophycideae</taxon>
        <taxon>Oscillatoriales</taxon>
        <taxon>Laspinemataceae</taxon>
        <taxon>Laspinema</taxon>
        <taxon>Laspinema palackyanum</taxon>
    </lineage>
</organism>
<feature type="domain" description="Methyltransferase type 11" evidence="1">
    <location>
        <begin position="230"/>
        <end position="277"/>
    </location>
</feature>
<comment type="caution">
    <text evidence="2">The sequence shown here is derived from an EMBL/GenBank/DDBJ whole genome shotgun (WGS) entry which is preliminary data.</text>
</comment>
<accession>A0ABT2MMZ3</accession>
<evidence type="ECO:0000313" key="3">
    <source>
        <dbReference type="Proteomes" id="UP001525890"/>
    </source>
</evidence>
<dbReference type="InterPro" id="IPR013216">
    <property type="entry name" value="Methyltransf_11"/>
</dbReference>
<dbReference type="CDD" id="cd02440">
    <property type="entry name" value="AdoMet_MTases"/>
    <property type="match status" value="1"/>
</dbReference>
<keyword evidence="2" id="KW-0808">Transferase</keyword>
<dbReference type="Gene3D" id="3.40.50.150">
    <property type="entry name" value="Vaccinia Virus protein VP39"/>
    <property type="match status" value="1"/>
</dbReference>
<reference evidence="2 3" key="1">
    <citation type="journal article" date="2022" name="Front. Microbiol.">
        <title>High genomic differentiation and limited gene flow indicate recent cryptic speciation within the genus Laspinema (cyanobacteria).</title>
        <authorList>
            <person name="Stanojkovic A."/>
            <person name="Skoupy S."/>
            <person name="Skaloud P."/>
            <person name="Dvorak P."/>
        </authorList>
    </citation>
    <scope>NUCLEOTIDE SEQUENCE [LARGE SCALE GENOMIC DNA]</scope>
    <source>
        <strain evidence="2 3">D2a</strain>
    </source>
</reference>